<feature type="non-terminal residue" evidence="1">
    <location>
        <position position="1"/>
    </location>
</feature>
<dbReference type="AlphaFoldDB" id="A0A8J2J6L6"/>
<reference evidence="1" key="1">
    <citation type="submission" date="2021-06" db="EMBL/GenBank/DDBJ databases">
        <authorList>
            <person name="Hodson N. C."/>
            <person name="Mongue J. A."/>
            <person name="Jaron S. K."/>
        </authorList>
    </citation>
    <scope>NUCLEOTIDE SEQUENCE</scope>
</reference>
<sequence length="59" mass="6610">IVMEVVLLLPELQLRSNYALTSAYLRSVDGVLDDSEQVLFAHGVDRDREDHGQAIQVQS</sequence>
<dbReference type="Proteomes" id="UP000708208">
    <property type="component" value="Unassembled WGS sequence"/>
</dbReference>
<proteinExistence type="predicted"/>
<comment type="caution">
    <text evidence="1">The sequence shown here is derived from an EMBL/GenBank/DDBJ whole genome shotgun (WGS) entry which is preliminary data.</text>
</comment>
<name>A0A8J2J6L6_9HEXA</name>
<keyword evidence="2" id="KW-1185">Reference proteome</keyword>
<dbReference type="EMBL" id="CAJVCH010007479">
    <property type="protein sequence ID" value="CAG7660820.1"/>
    <property type="molecule type" value="Genomic_DNA"/>
</dbReference>
<organism evidence="1 2">
    <name type="scientific">Allacma fusca</name>
    <dbReference type="NCBI Taxonomy" id="39272"/>
    <lineage>
        <taxon>Eukaryota</taxon>
        <taxon>Metazoa</taxon>
        <taxon>Ecdysozoa</taxon>
        <taxon>Arthropoda</taxon>
        <taxon>Hexapoda</taxon>
        <taxon>Collembola</taxon>
        <taxon>Symphypleona</taxon>
        <taxon>Sminthuridae</taxon>
        <taxon>Allacma</taxon>
    </lineage>
</organism>
<gene>
    <name evidence="1" type="ORF">AFUS01_LOCUS1353</name>
</gene>
<protein>
    <submittedName>
        <fullName evidence="1">Uncharacterized protein</fullName>
    </submittedName>
</protein>
<evidence type="ECO:0000313" key="1">
    <source>
        <dbReference type="EMBL" id="CAG7660820.1"/>
    </source>
</evidence>
<accession>A0A8J2J6L6</accession>
<evidence type="ECO:0000313" key="2">
    <source>
        <dbReference type="Proteomes" id="UP000708208"/>
    </source>
</evidence>